<evidence type="ECO:0000313" key="2">
    <source>
        <dbReference type="EMBL" id="KAH7292921.1"/>
    </source>
</evidence>
<dbReference type="OrthoDB" id="1658288at2759"/>
<keyword evidence="1" id="KW-0802">TPR repeat</keyword>
<name>A0A8T2RAU8_CERRI</name>
<dbReference type="OMA" id="DIRIHKF"/>
<gene>
    <name evidence="2" type="ORF">KP509_28G003700</name>
</gene>
<dbReference type="Pfam" id="PF13374">
    <property type="entry name" value="TPR_10"/>
    <property type="match status" value="1"/>
</dbReference>
<feature type="repeat" description="TPR" evidence="1">
    <location>
        <begin position="196"/>
        <end position="229"/>
    </location>
</feature>
<dbReference type="PROSITE" id="PS50005">
    <property type="entry name" value="TPR"/>
    <property type="match status" value="2"/>
</dbReference>
<dbReference type="PANTHER" id="PTHR47689">
    <property type="entry name" value="TETRATRICOPEPTIDE REPEAT (TPR)-LIKE SUPERFAMILY PROTEIN"/>
    <property type="match status" value="1"/>
</dbReference>
<feature type="repeat" description="TPR" evidence="1">
    <location>
        <begin position="238"/>
        <end position="271"/>
    </location>
</feature>
<dbReference type="SUPFAM" id="SSF48452">
    <property type="entry name" value="TPR-like"/>
    <property type="match status" value="2"/>
</dbReference>
<reference evidence="2" key="1">
    <citation type="submission" date="2021-08" db="EMBL/GenBank/DDBJ databases">
        <title>WGS assembly of Ceratopteris richardii.</title>
        <authorList>
            <person name="Marchant D.B."/>
            <person name="Chen G."/>
            <person name="Jenkins J."/>
            <person name="Shu S."/>
            <person name="Leebens-Mack J."/>
            <person name="Grimwood J."/>
            <person name="Schmutz J."/>
            <person name="Soltis P."/>
            <person name="Soltis D."/>
            <person name="Chen Z.-H."/>
        </authorList>
    </citation>
    <scope>NUCLEOTIDE SEQUENCE</scope>
    <source>
        <strain evidence="2">Whitten #5841</strain>
        <tissue evidence="2">Leaf</tissue>
    </source>
</reference>
<sequence>MILRVRELWKVASKKPGFTSERSDHLCRLSALHPKCVPGEWTGRLMMGVSNTRATFLGRFWGKFPSRPGSSDGDAAALVPTERPLYNPLKGQSGFYLDGTEYVAFSKSVKDGSIFVYLAGLTCLLNATISYAADQNAELQQQPQAKSNVNTAKWRIFTDKARDLCNQGSFDDAERYFYKALEAAKLGFGEEDPHVATCYNNLGELFRMKKEYDKAEPLYLEAVKRLRESSGMEDGSVGFALHNLGGFYLLQRKIEQARSCYEEALKIKGRALGLDHPEYANTMFHLGEVLRMQGEVQDSLALIRDSIRIVEQVGLGNTKAAIKRMTRFSELLMLAGELVEAETVQRKILQVLDFSKDFSFHYRVAALQNLSNIVQKQGKSDESIALLEQSIRILQENKAENDIQMAGALSKLAAAWFHRGKDAVSKKDSVHALMGYEKADDLLCKAVNIAEVHLSELKAKKTSFESKSKQTNSVQGGSSSIVLFLSHCLSLLGTIRIQKFDLLADGEEKSRSLKDSESVLRYAISLLEELMVLQENRSVSEVWKIYKECSNSLTELSIKLSELQEQQ</sequence>
<dbReference type="EMBL" id="CM035433">
    <property type="protein sequence ID" value="KAH7292921.1"/>
    <property type="molecule type" value="Genomic_DNA"/>
</dbReference>
<dbReference type="Gene3D" id="1.25.40.10">
    <property type="entry name" value="Tetratricopeptide repeat domain"/>
    <property type="match status" value="2"/>
</dbReference>
<dbReference type="AlphaFoldDB" id="A0A8T2RAU8"/>
<keyword evidence="3" id="KW-1185">Reference proteome</keyword>
<dbReference type="InterPro" id="IPR019734">
    <property type="entry name" value="TPR_rpt"/>
</dbReference>
<comment type="caution">
    <text evidence="2">The sequence shown here is derived from an EMBL/GenBank/DDBJ whole genome shotgun (WGS) entry which is preliminary data.</text>
</comment>
<evidence type="ECO:0008006" key="4">
    <source>
        <dbReference type="Google" id="ProtNLM"/>
    </source>
</evidence>
<dbReference type="PANTHER" id="PTHR47689:SF2">
    <property type="entry name" value="TETRATRICOPEPTIDE REPEAT (TPR)-LIKE SUPERFAMILY PROTEIN"/>
    <property type="match status" value="1"/>
</dbReference>
<proteinExistence type="predicted"/>
<protein>
    <recommendedName>
        <fullName evidence="4">Kinesin light chain</fullName>
    </recommendedName>
</protein>
<accession>A0A8T2RAU8</accession>
<evidence type="ECO:0000313" key="3">
    <source>
        <dbReference type="Proteomes" id="UP000825935"/>
    </source>
</evidence>
<dbReference type="Proteomes" id="UP000825935">
    <property type="component" value="Chromosome 28"/>
</dbReference>
<dbReference type="InterPro" id="IPR011990">
    <property type="entry name" value="TPR-like_helical_dom_sf"/>
</dbReference>
<dbReference type="SMART" id="SM00028">
    <property type="entry name" value="TPR"/>
    <property type="match status" value="5"/>
</dbReference>
<evidence type="ECO:0000256" key="1">
    <source>
        <dbReference type="PROSITE-ProRule" id="PRU00339"/>
    </source>
</evidence>
<dbReference type="Pfam" id="PF13424">
    <property type="entry name" value="TPR_12"/>
    <property type="match status" value="2"/>
</dbReference>
<organism evidence="2 3">
    <name type="scientific">Ceratopteris richardii</name>
    <name type="common">Triangle waterfern</name>
    <dbReference type="NCBI Taxonomy" id="49495"/>
    <lineage>
        <taxon>Eukaryota</taxon>
        <taxon>Viridiplantae</taxon>
        <taxon>Streptophyta</taxon>
        <taxon>Embryophyta</taxon>
        <taxon>Tracheophyta</taxon>
        <taxon>Polypodiopsida</taxon>
        <taxon>Polypodiidae</taxon>
        <taxon>Polypodiales</taxon>
        <taxon>Pteridineae</taxon>
        <taxon>Pteridaceae</taxon>
        <taxon>Parkerioideae</taxon>
        <taxon>Ceratopteris</taxon>
    </lineage>
</organism>